<evidence type="ECO:0000256" key="10">
    <source>
        <dbReference type="SAM" id="Coils"/>
    </source>
</evidence>
<dbReference type="InterPro" id="IPR006312">
    <property type="entry name" value="TatA/E"/>
</dbReference>
<evidence type="ECO:0000313" key="12">
    <source>
        <dbReference type="Proteomes" id="UP000007394"/>
    </source>
</evidence>
<dbReference type="HOGENOM" id="CLU_086034_6_2_10"/>
<reference evidence="11 12" key="1">
    <citation type="journal article" date="2012" name="Front. Microbiol.">
        <title>Complete genome of Ignavibacterium album, a metabolically versatile, flagellated, facultative anaerobe from the phylum Chlorobi.</title>
        <authorList>
            <person name="Liu Z."/>
            <person name="Frigaard N.-U."/>
            <person name="Vogl K."/>
            <person name="Iino T."/>
            <person name="Ohkuma M."/>
            <person name="Overmann J."/>
            <person name="Bryant D.A."/>
        </authorList>
    </citation>
    <scope>NUCLEOTIDE SEQUENCE [LARGE SCALE GENOMIC DNA]</scope>
    <source>
        <strain evidence="12">DSM 19864 / JCM 16511 / NBRC 101810 / Mat9-16</strain>
    </source>
</reference>
<comment type="subunit">
    <text evidence="9">Forms a complex with TatC.</text>
</comment>
<dbReference type="Pfam" id="PF02416">
    <property type="entry name" value="TatA_B_E"/>
    <property type="match status" value="1"/>
</dbReference>
<keyword evidence="8 9" id="KW-0472">Membrane</keyword>
<keyword evidence="7 9" id="KW-0811">Translocation</keyword>
<protein>
    <recommendedName>
        <fullName evidence="9">Sec-independent protein translocase protein TatA</fullName>
    </recommendedName>
</protein>
<evidence type="ECO:0000256" key="6">
    <source>
        <dbReference type="ARBA" id="ARBA00022989"/>
    </source>
</evidence>
<dbReference type="KEGG" id="ial:IALB_2098"/>
<dbReference type="Gene3D" id="1.20.5.3310">
    <property type="match status" value="1"/>
</dbReference>
<keyword evidence="5 9" id="KW-0653">Protein transport</keyword>
<feature type="transmembrane region" description="Helical" evidence="9">
    <location>
        <begin position="6"/>
        <end position="23"/>
    </location>
</feature>
<evidence type="ECO:0000256" key="4">
    <source>
        <dbReference type="ARBA" id="ARBA00022692"/>
    </source>
</evidence>
<evidence type="ECO:0000256" key="3">
    <source>
        <dbReference type="ARBA" id="ARBA00022475"/>
    </source>
</evidence>
<feature type="coiled-coil region" evidence="10">
    <location>
        <begin position="37"/>
        <end position="64"/>
    </location>
</feature>
<dbReference type="STRING" id="945713.IALB_2098"/>
<dbReference type="RefSeq" id="WP_014560952.1">
    <property type="nucleotide sequence ID" value="NC_017464.1"/>
</dbReference>
<proteinExistence type="inferred from homology"/>
<keyword evidence="4 9" id="KW-0812">Transmembrane</keyword>
<name>I0ALE6_IGNAJ</name>
<dbReference type="NCBIfam" id="TIGR01411">
    <property type="entry name" value="tatAE"/>
    <property type="match status" value="1"/>
</dbReference>
<keyword evidence="12" id="KW-1185">Reference proteome</keyword>
<evidence type="ECO:0000313" key="11">
    <source>
        <dbReference type="EMBL" id="AFH49803.1"/>
    </source>
</evidence>
<accession>I0ALE6</accession>
<dbReference type="eggNOG" id="COG1826">
    <property type="taxonomic scope" value="Bacteria"/>
</dbReference>
<dbReference type="AlphaFoldDB" id="I0ALE6"/>
<comment type="subcellular location">
    <subcellularLocation>
        <location evidence="9">Cell inner membrane</location>
        <topology evidence="9">Single-pass membrane protein</topology>
    </subcellularLocation>
    <subcellularLocation>
        <location evidence="1">Cell membrane</location>
        <topology evidence="1">Single-pass membrane protein</topology>
    </subcellularLocation>
</comment>
<evidence type="ECO:0000256" key="7">
    <source>
        <dbReference type="ARBA" id="ARBA00023010"/>
    </source>
</evidence>
<keyword evidence="10" id="KW-0175">Coiled coil</keyword>
<dbReference type="GO" id="GO:0033281">
    <property type="term" value="C:TAT protein transport complex"/>
    <property type="evidence" value="ECO:0007669"/>
    <property type="project" value="UniProtKB-UniRule"/>
</dbReference>
<keyword evidence="6 9" id="KW-1133">Transmembrane helix</keyword>
<comment type="function">
    <text evidence="9">Part of the twin-arginine translocation (Tat) system that transports large folded proteins containing a characteristic twin-arginine motif in their signal peptide across membranes. TatA could form the protein-conducting channel of the Tat system.</text>
</comment>
<evidence type="ECO:0000256" key="1">
    <source>
        <dbReference type="ARBA" id="ARBA00004162"/>
    </source>
</evidence>
<organism evidence="11 12">
    <name type="scientific">Ignavibacterium album (strain DSM 19864 / JCM 16511 / NBRC 101810 / Mat9-16)</name>
    <dbReference type="NCBI Taxonomy" id="945713"/>
    <lineage>
        <taxon>Bacteria</taxon>
        <taxon>Pseudomonadati</taxon>
        <taxon>Ignavibacteriota</taxon>
        <taxon>Ignavibacteria</taxon>
        <taxon>Ignavibacteriales</taxon>
        <taxon>Ignavibacteriaceae</taxon>
        <taxon>Ignavibacterium</taxon>
    </lineage>
</organism>
<dbReference type="GO" id="GO:0008320">
    <property type="term" value="F:protein transmembrane transporter activity"/>
    <property type="evidence" value="ECO:0007669"/>
    <property type="project" value="UniProtKB-UniRule"/>
</dbReference>
<dbReference type="InterPro" id="IPR003369">
    <property type="entry name" value="TatA/B/E"/>
</dbReference>
<dbReference type="PANTHER" id="PTHR42982">
    <property type="entry name" value="SEC-INDEPENDENT PROTEIN TRANSLOCASE PROTEIN TATA"/>
    <property type="match status" value="1"/>
</dbReference>
<evidence type="ECO:0000256" key="9">
    <source>
        <dbReference type="HAMAP-Rule" id="MF_00236"/>
    </source>
</evidence>
<sequence>MFGNLGAGEIILIILVILLLFGAKKIPELAQGLGKGMKEFKKAVRDVEDEIKKTDEDLKKEEKKS</sequence>
<dbReference type="EMBL" id="CP003418">
    <property type="protein sequence ID" value="AFH49803.1"/>
    <property type="molecule type" value="Genomic_DNA"/>
</dbReference>
<evidence type="ECO:0000256" key="5">
    <source>
        <dbReference type="ARBA" id="ARBA00022927"/>
    </source>
</evidence>
<evidence type="ECO:0000256" key="8">
    <source>
        <dbReference type="ARBA" id="ARBA00023136"/>
    </source>
</evidence>
<keyword evidence="9" id="KW-0997">Cell inner membrane</keyword>
<keyword evidence="3 9" id="KW-1003">Cell membrane</keyword>
<comment type="similarity">
    <text evidence="9">Belongs to the TatA/E family.</text>
</comment>
<evidence type="ECO:0000256" key="2">
    <source>
        <dbReference type="ARBA" id="ARBA00022448"/>
    </source>
</evidence>
<dbReference type="PANTHER" id="PTHR42982:SF1">
    <property type="entry name" value="SEC-INDEPENDENT PROTEIN TRANSLOCASE PROTEIN TATA"/>
    <property type="match status" value="1"/>
</dbReference>
<dbReference type="NCBIfam" id="NF011430">
    <property type="entry name" value="PRK14861.1"/>
    <property type="match status" value="1"/>
</dbReference>
<dbReference type="PATRIC" id="fig|945713.3.peg.2104"/>
<dbReference type="HAMAP" id="MF_00236">
    <property type="entry name" value="TatA_E"/>
    <property type="match status" value="1"/>
</dbReference>
<gene>
    <name evidence="9" type="primary">tatA</name>
    <name evidence="11" type="ordered locus">IALB_2098</name>
</gene>
<dbReference type="Proteomes" id="UP000007394">
    <property type="component" value="Chromosome"/>
</dbReference>
<keyword evidence="2 9" id="KW-0813">Transport</keyword>
<dbReference type="GO" id="GO:0043953">
    <property type="term" value="P:protein transport by the Tat complex"/>
    <property type="evidence" value="ECO:0007669"/>
    <property type="project" value="UniProtKB-UniRule"/>
</dbReference>